<feature type="domain" description="Porin" evidence="12">
    <location>
        <begin position="11"/>
        <end position="339"/>
    </location>
</feature>
<keyword evidence="6 11" id="KW-0732">Signal</keyword>
<feature type="chain" id="PRO_5045323192" evidence="11">
    <location>
        <begin position="24"/>
        <end position="363"/>
    </location>
</feature>
<proteinExistence type="predicted"/>
<keyword evidence="8" id="KW-0626">Porin</keyword>
<feature type="signal peptide" evidence="11">
    <location>
        <begin position="1"/>
        <end position="23"/>
    </location>
</feature>
<dbReference type="InterPro" id="IPR023614">
    <property type="entry name" value="Porin_dom_sf"/>
</dbReference>
<dbReference type="PANTHER" id="PTHR34501:SF9">
    <property type="entry name" value="MAJOR OUTER MEMBRANE PROTEIN P.IA"/>
    <property type="match status" value="1"/>
</dbReference>
<dbReference type="Gene3D" id="2.40.160.10">
    <property type="entry name" value="Porin"/>
    <property type="match status" value="1"/>
</dbReference>
<comment type="subunit">
    <text evidence="2">Homotrimer.</text>
</comment>
<evidence type="ECO:0000256" key="7">
    <source>
        <dbReference type="ARBA" id="ARBA00023065"/>
    </source>
</evidence>
<evidence type="ECO:0000256" key="8">
    <source>
        <dbReference type="ARBA" id="ARBA00023114"/>
    </source>
</evidence>
<dbReference type="CDD" id="cd00342">
    <property type="entry name" value="gram_neg_porins"/>
    <property type="match status" value="1"/>
</dbReference>
<dbReference type="Pfam" id="PF13609">
    <property type="entry name" value="Porin_4"/>
    <property type="match status" value="1"/>
</dbReference>
<dbReference type="PRINTS" id="PR00182">
    <property type="entry name" value="ECOLNEIPORIN"/>
</dbReference>
<keyword evidence="7" id="KW-0406">Ion transport</keyword>
<dbReference type="SUPFAM" id="SSF56935">
    <property type="entry name" value="Porins"/>
    <property type="match status" value="1"/>
</dbReference>
<keyword evidence="3" id="KW-0813">Transport</keyword>
<dbReference type="InterPro" id="IPR033900">
    <property type="entry name" value="Gram_neg_porin_domain"/>
</dbReference>
<name>A0ABQ6J5C8_9GAMM</name>
<dbReference type="InterPro" id="IPR001702">
    <property type="entry name" value="Porin_Gram-ve"/>
</dbReference>
<keyword evidence="14" id="KW-1185">Reference proteome</keyword>
<evidence type="ECO:0000256" key="6">
    <source>
        <dbReference type="ARBA" id="ARBA00022729"/>
    </source>
</evidence>
<evidence type="ECO:0000256" key="10">
    <source>
        <dbReference type="ARBA" id="ARBA00023237"/>
    </source>
</evidence>
<evidence type="ECO:0000256" key="11">
    <source>
        <dbReference type="SAM" id="SignalP"/>
    </source>
</evidence>
<comment type="caution">
    <text evidence="13">The sequence shown here is derived from an EMBL/GenBank/DDBJ whole genome shotgun (WGS) entry which is preliminary data.</text>
</comment>
<accession>A0ABQ6J5C8</accession>
<evidence type="ECO:0000256" key="5">
    <source>
        <dbReference type="ARBA" id="ARBA00022692"/>
    </source>
</evidence>
<gene>
    <name evidence="13" type="primary">omp35</name>
    <name evidence="13" type="ORF">GCM10025855_28700</name>
</gene>
<dbReference type="InterPro" id="IPR050298">
    <property type="entry name" value="Gram-neg_bact_OMP"/>
</dbReference>
<evidence type="ECO:0000313" key="13">
    <source>
        <dbReference type="EMBL" id="GMA83337.1"/>
    </source>
</evidence>
<keyword evidence="4" id="KW-1134">Transmembrane beta strand</keyword>
<dbReference type="Proteomes" id="UP001157046">
    <property type="component" value="Unassembled WGS sequence"/>
</dbReference>
<evidence type="ECO:0000256" key="1">
    <source>
        <dbReference type="ARBA" id="ARBA00004571"/>
    </source>
</evidence>
<keyword evidence="9" id="KW-0472">Membrane</keyword>
<evidence type="ECO:0000259" key="12">
    <source>
        <dbReference type="Pfam" id="PF13609"/>
    </source>
</evidence>
<dbReference type="InterPro" id="IPR002299">
    <property type="entry name" value="Porin_Neis"/>
</dbReference>
<dbReference type="EMBL" id="BSUY01000001">
    <property type="protein sequence ID" value="GMA83337.1"/>
    <property type="molecule type" value="Genomic_DNA"/>
</dbReference>
<reference evidence="14" key="1">
    <citation type="journal article" date="2019" name="Int. J. Syst. Evol. Microbiol.">
        <title>The Global Catalogue of Microorganisms (GCM) 10K type strain sequencing project: providing services to taxonomists for standard genome sequencing and annotation.</title>
        <authorList>
            <consortium name="The Broad Institute Genomics Platform"/>
            <consortium name="The Broad Institute Genome Sequencing Center for Infectious Disease"/>
            <person name="Wu L."/>
            <person name="Ma J."/>
        </authorList>
    </citation>
    <scope>NUCLEOTIDE SEQUENCE [LARGE SCALE GENOMIC DNA]</scope>
    <source>
        <strain evidence="14">NBRC 102030</strain>
    </source>
</reference>
<evidence type="ECO:0000256" key="4">
    <source>
        <dbReference type="ARBA" id="ARBA00022452"/>
    </source>
</evidence>
<keyword evidence="5" id="KW-0812">Transmembrane</keyword>
<comment type="subcellular location">
    <subcellularLocation>
        <location evidence="1">Cell outer membrane</location>
        <topology evidence="1">Multi-pass membrane protein</topology>
    </subcellularLocation>
</comment>
<keyword evidence="10" id="KW-0998">Cell outer membrane</keyword>
<dbReference type="PRINTS" id="PR00184">
    <property type="entry name" value="NEISSPPORIN"/>
</dbReference>
<sequence>MKKTLISASVASVLALASFGALAEGPSFYGRLELALTNTETGATLQGGTNGVDTKNYADENNSGTYLENNFSLLGVKGSEKIADGFEAIYQMEFQVENTSTTGDVFKARNTFLGLKTNAGTVLVGRNDTVFKQAEGGVDIFGNTNADIDRLISAQTRTADGVWYYSPKIAGLVTLNANYQFDDNDTTAKTSESLYALSATLGDSKFKEQMYYAAVAYNKGIAGVDAYRLVGQVKLGQFKVGGLFQNAEDVVNNDIDGNTYYVNVSYDLNGVNLKAEYGADDAGFGSYYKNVNTIGKDINGKPIITTGTDINVQNFNVGADYRLAKSTMVYGQYAMYRGDHVVAGNKVDLQDDNVFSVGVRYDF</sequence>
<dbReference type="RefSeq" id="WP_220773806.1">
    <property type="nucleotide sequence ID" value="NZ_BPFC01000064.1"/>
</dbReference>
<dbReference type="PANTHER" id="PTHR34501">
    <property type="entry name" value="PROTEIN YDDL-RELATED"/>
    <property type="match status" value="1"/>
</dbReference>
<evidence type="ECO:0000256" key="3">
    <source>
        <dbReference type="ARBA" id="ARBA00022448"/>
    </source>
</evidence>
<protein>
    <submittedName>
        <fullName evidence="13">Porin</fullName>
    </submittedName>
</protein>
<organism evidence="13 14">
    <name type="scientific">Shewanella glacialipiscicola</name>
    <dbReference type="NCBI Taxonomy" id="614069"/>
    <lineage>
        <taxon>Bacteria</taxon>
        <taxon>Pseudomonadati</taxon>
        <taxon>Pseudomonadota</taxon>
        <taxon>Gammaproteobacteria</taxon>
        <taxon>Alteromonadales</taxon>
        <taxon>Shewanellaceae</taxon>
        <taxon>Shewanella</taxon>
    </lineage>
</organism>
<evidence type="ECO:0000256" key="9">
    <source>
        <dbReference type="ARBA" id="ARBA00023136"/>
    </source>
</evidence>
<evidence type="ECO:0000256" key="2">
    <source>
        <dbReference type="ARBA" id="ARBA00011233"/>
    </source>
</evidence>
<evidence type="ECO:0000313" key="14">
    <source>
        <dbReference type="Proteomes" id="UP001157046"/>
    </source>
</evidence>